<dbReference type="Proteomes" id="UP000434172">
    <property type="component" value="Unassembled WGS sequence"/>
</dbReference>
<dbReference type="SUPFAM" id="SSF51445">
    <property type="entry name" value="(Trans)glycosidases"/>
    <property type="match status" value="1"/>
</dbReference>
<gene>
    <name evidence="2" type="ORF">GQ607_000925</name>
</gene>
<dbReference type="InterPro" id="IPR017853">
    <property type="entry name" value="GH"/>
</dbReference>
<dbReference type="EMBL" id="WOWK01000002">
    <property type="protein sequence ID" value="KAF0331805.1"/>
    <property type="molecule type" value="Genomic_DNA"/>
</dbReference>
<comment type="caution">
    <text evidence="2">The sequence shown here is derived from an EMBL/GenBank/DDBJ whole genome shotgun (WGS) entry which is preliminary data.</text>
</comment>
<reference evidence="2 3" key="1">
    <citation type="submission" date="2019-12" db="EMBL/GenBank/DDBJ databases">
        <title>A genome sequence resource for the geographically widespread anthracnose pathogen Colletotrichum asianum.</title>
        <authorList>
            <person name="Meng Y."/>
        </authorList>
    </citation>
    <scope>NUCLEOTIDE SEQUENCE [LARGE SCALE GENOMIC DNA]</scope>
    <source>
        <strain evidence="2 3">ICMP 18580</strain>
    </source>
</reference>
<dbReference type="GO" id="GO:0009277">
    <property type="term" value="C:fungal-type cell wall"/>
    <property type="evidence" value="ECO:0007669"/>
    <property type="project" value="TreeGrafter"/>
</dbReference>
<organism evidence="2 3">
    <name type="scientific">Colletotrichum asianum</name>
    <dbReference type="NCBI Taxonomy" id="702518"/>
    <lineage>
        <taxon>Eukaryota</taxon>
        <taxon>Fungi</taxon>
        <taxon>Dikarya</taxon>
        <taxon>Ascomycota</taxon>
        <taxon>Pezizomycotina</taxon>
        <taxon>Sordariomycetes</taxon>
        <taxon>Hypocreomycetidae</taxon>
        <taxon>Glomerellales</taxon>
        <taxon>Glomerellaceae</taxon>
        <taxon>Colletotrichum</taxon>
        <taxon>Colletotrichum gloeosporioides species complex</taxon>
    </lineage>
</organism>
<dbReference type="GO" id="GO:0071966">
    <property type="term" value="P:fungal-type cell wall polysaccharide metabolic process"/>
    <property type="evidence" value="ECO:0007669"/>
    <property type="project" value="TreeGrafter"/>
</dbReference>
<dbReference type="InterPro" id="IPR053183">
    <property type="entry name" value="ASL1"/>
</dbReference>
<name>A0A8H3WRU8_9PEZI</name>
<sequence length="263" mass="30355">MSQTTTSPIVQKRCLLWDWTNTRDRPTAIDQLFNDSGEAQTPAKKSPFKSVHNWNAWYPPELKGRLPFRPMIRTRAQIDTEEWDWIRDSDAEMVHHLNEPERQGISPEDAADWWLKKVVPELRDKREKKHVGPACASDEAGDKWLATFMDLVGNSGNGNPDFLGVHYYSGDLEHAKRYITSMHEKYGLRLNVSEIASISRDGTEVERFTEKLSEWMDGQEWIDEYGWFGCMAHCADDFVSPAAQLMDDKGQFTPLMRLLMKTS</sequence>
<proteinExistence type="predicted"/>
<dbReference type="Gene3D" id="3.20.20.80">
    <property type="entry name" value="Glycosidases"/>
    <property type="match status" value="1"/>
</dbReference>
<dbReference type="InterPro" id="IPR024655">
    <property type="entry name" value="Asl1_glyco_hydro_catalytic"/>
</dbReference>
<dbReference type="Pfam" id="PF11790">
    <property type="entry name" value="Glyco_hydro_cc"/>
    <property type="match status" value="1"/>
</dbReference>
<accession>A0A8H3WRU8</accession>
<dbReference type="OrthoDB" id="43654at2759"/>
<evidence type="ECO:0000313" key="2">
    <source>
        <dbReference type="EMBL" id="KAF0331805.1"/>
    </source>
</evidence>
<feature type="domain" description="Asl1-like glycosyl hydrolase catalytic" evidence="1">
    <location>
        <begin position="40"/>
        <end position="256"/>
    </location>
</feature>
<dbReference type="PANTHER" id="PTHR34154">
    <property type="entry name" value="ALKALI-SENSITIVE LINKAGE PROTEIN 1"/>
    <property type="match status" value="1"/>
</dbReference>
<evidence type="ECO:0000259" key="1">
    <source>
        <dbReference type="Pfam" id="PF11790"/>
    </source>
</evidence>
<evidence type="ECO:0000313" key="3">
    <source>
        <dbReference type="Proteomes" id="UP000434172"/>
    </source>
</evidence>
<dbReference type="AlphaFoldDB" id="A0A8H3WRU8"/>
<dbReference type="PANTHER" id="PTHR34154:SF3">
    <property type="entry name" value="ALKALI-SENSITIVE LINKAGE PROTEIN 1"/>
    <property type="match status" value="1"/>
</dbReference>
<keyword evidence="3" id="KW-1185">Reference proteome</keyword>
<protein>
    <recommendedName>
        <fullName evidence="1">Asl1-like glycosyl hydrolase catalytic domain-containing protein</fullName>
    </recommendedName>
</protein>